<name>A0ACC0V8E1_9HYPO</name>
<reference evidence="1" key="1">
    <citation type="submission" date="2022-10" db="EMBL/GenBank/DDBJ databases">
        <title>Complete Genome of Trichothecium roseum strain YXFP-22015, a Plant Pathogen Isolated from Citrus.</title>
        <authorList>
            <person name="Wang Y."/>
            <person name="Zhu L."/>
        </authorList>
    </citation>
    <scope>NUCLEOTIDE SEQUENCE</scope>
    <source>
        <strain evidence="1">YXFP-22015</strain>
    </source>
</reference>
<dbReference type="EMBL" id="CM047942">
    <property type="protein sequence ID" value="KAI9901747.1"/>
    <property type="molecule type" value="Genomic_DNA"/>
</dbReference>
<protein>
    <submittedName>
        <fullName evidence="1">Uncharacterized protein</fullName>
    </submittedName>
</protein>
<accession>A0ACC0V8E1</accession>
<evidence type="ECO:0000313" key="1">
    <source>
        <dbReference type="EMBL" id="KAI9901747.1"/>
    </source>
</evidence>
<gene>
    <name evidence="1" type="ORF">N3K66_003564</name>
</gene>
<organism evidence="1 2">
    <name type="scientific">Trichothecium roseum</name>
    <dbReference type="NCBI Taxonomy" id="47278"/>
    <lineage>
        <taxon>Eukaryota</taxon>
        <taxon>Fungi</taxon>
        <taxon>Dikarya</taxon>
        <taxon>Ascomycota</taxon>
        <taxon>Pezizomycotina</taxon>
        <taxon>Sordariomycetes</taxon>
        <taxon>Hypocreomycetidae</taxon>
        <taxon>Hypocreales</taxon>
        <taxon>Hypocreales incertae sedis</taxon>
        <taxon>Trichothecium</taxon>
    </lineage>
</organism>
<proteinExistence type="predicted"/>
<comment type="caution">
    <text evidence="1">The sequence shown here is derived from an EMBL/GenBank/DDBJ whole genome shotgun (WGS) entry which is preliminary data.</text>
</comment>
<dbReference type="Proteomes" id="UP001163324">
    <property type="component" value="Chromosome 3"/>
</dbReference>
<sequence length="364" mass="40017">MAPQSLLDRLEKLCNVDVDDPSTDVIRGLPFTPHNQTSNHAFITNEMIKPENSALLKELTLKYGSQGWEKVYDMAGVYLCARNVPYISGCVLLQISLRYVNDKEAMIRSCRSLAAAFEEQGVSRDRFAFKLPFSGSAASAAKELNAEGLRTLATAVFSLEQGIAASQSGCLFISPYFNELAAHLDASLRRDYNDTALENPMSSRVVQILEAYTKAYAETGKEQPIMIIASHFKSDEIMAMAELGCQHVTISAPCLQALMETPDTLPPVTTPKPEHPYASLTTPERLKALSKKDELAGPEWDGVLANMDTDFVANGGAKLDEFLGTNAVAKKRFADATKFFLEMEEKGKKAIEEQMKALGVEEKN</sequence>
<keyword evidence="2" id="KW-1185">Reference proteome</keyword>
<evidence type="ECO:0000313" key="2">
    <source>
        <dbReference type="Proteomes" id="UP001163324"/>
    </source>
</evidence>